<protein>
    <recommendedName>
        <fullName evidence="3">Reverse transcriptase domain-containing protein</fullName>
    </recommendedName>
</protein>
<evidence type="ECO:0000313" key="2">
    <source>
        <dbReference type="Proteomes" id="UP000257109"/>
    </source>
</evidence>
<dbReference type="SUPFAM" id="SSF56672">
    <property type="entry name" value="DNA/RNA polymerases"/>
    <property type="match status" value="1"/>
</dbReference>
<organism evidence="1 2">
    <name type="scientific">Mucuna pruriens</name>
    <name type="common">Velvet bean</name>
    <name type="synonym">Dolichos pruriens</name>
    <dbReference type="NCBI Taxonomy" id="157652"/>
    <lineage>
        <taxon>Eukaryota</taxon>
        <taxon>Viridiplantae</taxon>
        <taxon>Streptophyta</taxon>
        <taxon>Embryophyta</taxon>
        <taxon>Tracheophyta</taxon>
        <taxon>Spermatophyta</taxon>
        <taxon>Magnoliopsida</taxon>
        <taxon>eudicotyledons</taxon>
        <taxon>Gunneridae</taxon>
        <taxon>Pentapetalae</taxon>
        <taxon>rosids</taxon>
        <taxon>fabids</taxon>
        <taxon>Fabales</taxon>
        <taxon>Fabaceae</taxon>
        <taxon>Papilionoideae</taxon>
        <taxon>50 kb inversion clade</taxon>
        <taxon>NPAAA clade</taxon>
        <taxon>indigoferoid/millettioid clade</taxon>
        <taxon>Phaseoleae</taxon>
        <taxon>Mucuna</taxon>
    </lineage>
</organism>
<keyword evidence="2" id="KW-1185">Reference proteome</keyword>
<dbReference type="InterPro" id="IPR053134">
    <property type="entry name" value="RNA-dir_DNA_polymerase"/>
</dbReference>
<name>A0A371FPW7_MUCPR</name>
<dbReference type="PANTHER" id="PTHR24559:SF437">
    <property type="entry name" value="RNA-DIRECTED DNA POLYMERASE HOMOLOG"/>
    <property type="match status" value="1"/>
</dbReference>
<gene>
    <name evidence="1" type="ORF">CR513_39084</name>
</gene>
<dbReference type="Proteomes" id="UP000257109">
    <property type="component" value="Unassembled WGS sequence"/>
</dbReference>
<comment type="caution">
    <text evidence="1">The sequence shown here is derived from an EMBL/GenBank/DDBJ whole genome shotgun (WGS) entry which is preliminary data.</text>
</comment>
<dbReference type="STRING" id="157652.A0A371FPW7"/>
<evidence type="ECO:0008006" key="3">
    <source>
        <dbReference type="Google" id="ProtNLM"/>
    </source>
</evidence>
<dbReference type="Gene3D" id="3.10.10.10">
    <property type="entry name" value="HIV Type 1 Reverse Transcriptase, subunit A, domain 1"/>
    <property type="match status" value="1"/>
</dbReference>
<dbReference type="EMBL" id="QJKJ01008239">
    <property type="protein sequence ID" value="RDX80377.1"/>
    <property type="molecule type" value="Genomic_DNA"/>
</dbReference>
<sequence>MDKGEHKPLCHANDSSAKKRCHMVHVHRLYLIPHLYDLLDELHGFKVFSRTDLRSGYNQIRMREGNKWKTTFKTKFGLNE</sequence>
<dbReference type="InterPro" id="IPR043128">
    <property type="entry name" value="Rev_trsase/Diguanyl_cyclase"/>
</dbReference>
<evidence type="ECO:0000313" key="1">
    <source>
        <dbReference type="EMBL" id="RDX80377.1"/>
    </source>
</evidence>
<accession>A0A371FPW7</accession>
<dbReference type="PANTHER" id="PTHR24559">
    <property type="entry name" value="TRANSPOSON TY3-I GAG-POL POLYPROTEIN"/>
    <property type="match status" value="1"/>
</dbReference>
<dbReference type="Gene3D" id="3.30.70.270">
    <property type="match status" value="1"/>
</dbReference>
<proteinExistence type="predicted"/>
<dbReference type="OrthoDB" id="437338at2759"/>
<dbReference type="AlphaFoldDB" id="A0A371FPW7"/>
<feature type="non-terminal residue" evidence="1">
    <location>
        <position position="1"/>
    </location>
</feature>
<dbReference type="InterPro" id="IPR043502">
    <property type="entry name" value="DNA/RNA_pol_sf"/>
</dbReference>
<reference evidence="1" key="1">
    <citation type="submission" date="2018-05" db="EMBL/GenBank/DDBJ databases">
        <title>Draft genome of Mucuna pruriens seed.</title>
        <authorList>
            <person name="Nnadi N.E."/>
            <person name="Vos R."/>
            <person name="Hasami M.H."/>
            <person name="Devisetty U.K."/>
            <person name="Aguiy J.C."/>
        </authorList>
    </citation>
    <scope>NUCLEOTIDE SEQUENCE [LARGE SCALE GENOMIC DNA]</scope>
    <source>
        <strain evidence="1">JCA_2017</strain>
    </source>
</reference>